<feature type="compositionally biased region" description="Low complexity" evidence="5">
    <location>
        <begin position="66"/>
        <end position="79"/>
    </location>
</feature>
<dbReference type="SUPFAM" id="SSF46689">
    <property type="entry name" value="Homeodomain-like"/>
    <property type="match status" value="1"/>
</dbReference>
<reference evidence="7 10" key="2">
    <citation type="journal article" date="2014" name="BMC Genomics">
        <title>An improved genome release (version Mt4.0) for the model legume Medicago truncatula.</title>
        <authorList>
            <person name="Tang H."/>
            <person name="Krishnakumar V."/>
            <person name="Bidwell S."/>
            <person name="Rosen B."/>
            <person name="Chan A."/>
            <person name="Zhou S."/>
            <person name="Gentzbittel L."/>
            <person name="Childs K.L."/>
            <person name="Yandell M."/>
            <person name="Gundlach H."/>
            <person name="Mayer K.F."/>
            <person name="Schwartz D.C."/>
            <person name="Town C.D."/>
        </authorList>
    </citation>
    <scope>GENOME REANNOTATION</scope>
    <source>
        <strain evidence="7">A17</strain>
        <strain evidence="9 10">cv. Jemalong A17</strain>
    </source>
</reference>
<feature type="region of interest" description="Disordered" evidence="5">
    <location>
        <begin position="60"/>
        <end position="89"/>
    </location>
</feature>
<evidence type="ECO:0000256" key="2">
    <source>
        <dbReference type="ARBA" id="ARBA00023015"/>
    </source>
</evidence>
<evidence type="ECO:0000256" key="3">
    <source>
        <dbReference type="ARBA" id="ARBA00023163"/>
    </source>
</evidence>
<evidence type="ECO:0000313" key="8">
    <source>
        <dbReference type="EMBL" id="RHN75352.1"/>
    </source>
</evidence>
<keyword evidence="3" id="KW-0804">Transcription</keyword>
<dbReference type="STRING" id="3880.A0A072VAU2"/>
<feature type="domain" description="HTH myb-type" evidence="6">
    <location>
        <begin position="94"/>
        <end position="154"/>
    </location>
</feature>
<evidence type="ECO:0000313" key="7">
    <source>
        <dbReference type="EMBL" id="KEH38867.1"/>
    </source>
</evidence>
<dbReference type="EMBL" id="PSQE01000002">
    <property type="protein sequence ID" value="RHN75352.1"/>
    <property type="molecule type" value="Genomic_DNA"/>
</dbReference>
<keyword evidence="4" id="KW-0539">Nucleus</keyword>
<dbReference type="GO" id="GO:0003677">
    <property type="term" value="F:DNA binding"/>
    <property type="evidence" value="ECO:0007669"/>
    <property type="project" value="UniProtKB-KW"/>
</dbReference>
<evidence type="ECO:0000256" key="5">
    <source>
        <dbReference type="SAM" id="MobiDB-lite"/>
    </source>
</evidence>
<dbReference type="PANTHER" id="PTHR31314:SF174">
    <property type="entry name" value="OS02G0241200 PROTEIN"/>
    <property type="match status" value="1"/>
</dbReference>
<dbReference type="EnsemblPlants" id="KEH38867">
    <property type="protein sequence ID" value="KEH38867"/>
    <property type="gene ID" value="MTR_2g084230"/>
</dbReference>
<dbReference type="Gramene" id="rna11537">
    <property type="protein sequence ID" value="RHN75352.1"/>
    <property type="gene ID" value="gene11537"/>
</dbReference>
<reference evidence="7 10" key="1">
    <citation type="journal article" date="2011" name="Nature">
        <title>The Medicago genome provides insight into the evolution of rhizobial symbioses.</title>
        <authorList>
            <person name="Young N.D."/>
            <person name="Debelle F."/>
            <person name="Oldroyd G.E."/>
            <person name="Geurts R."/>
            <person name="Cannon S.B."/>
            <person name="Udvardi M.K."/>
            <person name="Benedito V.A."/>
            <person name="Mayer K.F."/>
            <person name="Gouzy J."/>
            <person name="Schoof H."/>
            <person name="Van de Peer Y."/>
            <person name="Proost S."/>
            <person name="Cook D.R."/>
            <person name="Meyers B.C."/>
            <person name="Spannagl M."/>
            <person name="Cheung F."/>
            <person name="De Mita S."/>
            <person name="Krishnakumar V."/>
            <person name="Gundlach H."/>
            <person name="Zhou S."/>
            <person name="Mudge J."/>
            <person name="Bharti A.K."/>
            <person name="Murray J.D."/>
            <person name="Naoumkina M.A."/>
            <person name="Rosen B."/>
            <person name="Silverstein K.A."/>
            <person name="Tang H."/>
            <person name="Rombauts S."/>
            <person name="Zhao P.X."/>
            <person name="Zhou P."/>
            <person name="Barbe V."/>
            <person name="Bardou P."/>
            <person name="Bechner M."/>
            <person name="Bellec A."/>
            <person name="Berger A."/>
            <person name="Berges H."/>
            <person name="Bidwell S."/>
            <person name="Bisseling T."/>
            <person name="Choisne N."/>
            <person name="Couloux A."/>
            <person name="Denny R."/>
            <person name="Deshpande S."/>
            <person name="Dai X."/>
            <person name="Doyle J.J."/>
            <person name="Dudez A.M."/>
            <person name="Farmer A.D."/>
            <person name="Fouteau S."/>
            <person name="Franken C."/>
            <person name="Gibelin C."/>
            <person name="Gish J."/>
            <person name="Goldstein S."/>
            <person name="Gonzalez A.J."/>
            <person name="Green P.J."/>
            <person name="Hallab A."/>
            <person name="Hartog M."/>
            <person name="Hua A."/>
            <person name="Humphray S.J."/>
            <person name="Jeong D.H."/>
            <person name="Jing Y."/>
            <person name="Jocker A."/>
            <person name="Kenton S.M."/>
            <person name="Kim D.J."/>
            <person name="Klee K."/>
            <person name="Lai H."/>
            <person name="Lang C."/>
            <person name="Lin S."/>
            <person name="Macmil S.L."/>
            <person name="Magdelenat G."/>
            <person name="Matthews L."/>
            <person name="McCorrison J."/>
            <person name="Monaghan E.L."/>
            <person name="Mun J.H."/>
            <person name="Najar F.Z."/>
            <person name="Nicholson C."/>
            <person name="Noirot C."/>
            <person name="O'Bleness M."/>
            <person name="Paule C.R."/>
            <person name="Poulain J."/>
            <person name="Prion F."/>
            <person name="Qin B."/>
            <person name="Qu C."/>
            <person name="Retzel E.F."/>
            <person name="Riddle C."/>
            <person name="Sallet E."/>
            <person name="Samain S."/>
            <person name="Samson N."/>
            <person name="Sanders I."/>
            <person name="Saurat O."/>
            <person name="Scarpelli C."/>
            <person name="Schiex T."/>
            <person name="Segurens B."/>
            <person name="Severin A.J."/>
            <person name="Sherrier D.J."/>
            <person name="Shi R."/>
            <person name="Sims S."/>
            <person name="Singer S.R."/>
            <person name="Sinharoy S."/>
            <person name="Sterck L."/>
            <person name="Viollet A."/>
            <person name="Wang B.B."/>
            <person name="Wang K."/>
            <person name="Wang M."/>
            <person name="Wang X."/>
            <person name="Warfsmann J."/>
            <person name="Weissenbach J."/>
            <person name="White D.D."/>
            <person name="White J.D."/>
            <person name="Wiley G.B."/>
            <person name="Wincker P."/>
            <person name="Xing Y."/>
            <person name="Yang L."/>
            <person name="Yao Z."/>
            <person name="Ying F."/>
            <person name="Zhai J."/>
            <person name="Zhou L."/>
            <person name="Zuber A."/>
            <person name="Denarie J."/>
            <person name="Dixon R.A."/>
            <person name="May G.D."/>
            <person name="Schwartz D.C."/>
            <person name="Rogers J."/>
            <person name="Quetier F."/>
            <person name="Town C.D."/>
            <person name="Roe B.A."/>
        </authorList>
    </citation>
    <scope>NUCLEOTIDE SEQUENCE [LARGE SCALE GENOMIC DNA]</scope>
    <source>
        <strain evidence="7">A17</strain>
        <strain evidence="9 10">cv. Jemalong A17</strain>
    </source>
</reference>
<evidence type="ECO:0000259" key="6">
    <source>
        <dbReference type="PROSITE" id="PS51294"/>
    </source>
</evidence>
<evidence type="ECO:0000313" key="9">
    <source>
        <dbReference type="EnsemblPlants" id="KEH38867"/>
    </source>
</evidence>
<dbReference type="InterPro" id="IPR001005">
    <property type="entry name" value="SANT/Myb"/>
</dbReference>
<comment type="subcellular location">
    <subcellularLocation>
        <location evidence="1">Nucleus</location>
    </subcellularLocation>
</comment>
<evidence type="ECO:0000313" key="10">
    <source>
        <dbReference type="Proteomes" id="UP000002051"/>
    </source>
</evidence>
<dbReference type="NCBIfam" id="TIGR01557">
    <property type="entry name" value="myb_SHAQKYF"/>
    <property type="match status" value="1"/>
</dbReference>
<feature type="compositionally biased region" description="Basic and acidic residues" evidence="5">
    <location>
        <begin position="1"/>
        <end position="13"/>
    </location>
</feature>
<organism evidence="7 10">
    <name type="scientific">Medicago truncatula</name>
    <name type="common">Barrel medic</name>
    <name type="synonym">Medicago tribuloides</name>
    <dbReference type="NCBI Taxonomy" id="3880"/>
    <lineage>
        <taxon>Eukaryota</taxon>
        <taxon>Viridiplantae</taxon>
        <taxon>Streptophyta</taxon>
        <taxon>Embryophyta</taxon>
        <taxon>Tracheophyta</taxon>
        <taxon>Spermatophyta</taxon>
        <taxon>Magnoliopsida</taxon>
        <taxon>eudicotyledons</taxon>
        <taxon>Gunneridae</taxon>
        <taxon>Pentapetalae</taxon>
        <taxon>rosids</taxon>
        <taxon>fabids</taxon>
        <taxon>Fabales</taxon>
        <taxon>Fabaceae</taxon>
        <taxon>Papilionoideae</taxon>
        <taxon>50 kb inversion clade</taxon>
        <taxon>NPAAA clade</taxon>
        <taxon>Hologalegina</taxon>
        <taxon>IRL clade</taxon>
        <taxon>Trifolieae</taxon>
        <taxon>Medicago</taxon>
    </lineage>
</organism>
<proteinExistence type="predicted"/>
<dbReference type="Pfam" id="PF00249">
    <property type="entry name" value="Myb_DNA-binding"/>
    <property type="match status" value="1"/>
</dbReference>
<dbReference type="PANTHER" id="PTHR31314">
    <property type="entry name" value="MYB FAMILY TRANSCRIPTION FACTOR PHL7-LIKE"/>
    <property type="match status" value="1"/>
</dbReference>
<sequence length="377" mass="42791">MAEIHIPSKDVKSESSSGIRAKHASLPIRRKRSFFDLNEDAVDDGDDHVIVISEGPCGEISNNEISSQEGNLSSNNNSSEEGKGRGSTVRQYVRSKMPRLRWTPDLHLSFVHAVERLGGQERATPKLVLQLMNVRGLRIAHVKSHLQMYRSKKLDESGQVLSQKNRAMQGRHHIMDMYGRFNVQGHFGVENNYLHPSSPLLKQSSYNEIKAHDTSRFHESGVFNNNHVIFRSSSVWDKDFSHLFDVKDAITRNNIAAIRSSQVSQLLPESKSLSRGDDNGAKHFPWSTYSTSINYQRSSEYTMFGSEVHDKIDRMEESIHQTQVSKQSHLTTQLKRMNEKKESSNFLKLKLSRDSESDQETNTILSLSLFSSSSNSK</sequence>
<dbReference type="FunFam" id="1.10.10.60:FF:000002">
    <property type="entry name" value="Myb family transcription factor"/>
    <property type="match status" value="1"/>
</dbReference>
<dbReference type="Proteomes" id="UP000002051">
    <property type="component" value="Chromosome 2"/>
</dbReference>
<dbReference type="InterPro" id="IPR009057">
    <property type="entry name" value="Homeodomain-like_sf"/>
</dbReference>
<dbReference type="OrthoDB" id="551907at2759"/>
<gene>
    <name evidence="9" type="primary">25487436</name>
    <name evidence="7" type="ordered locus">MTR_2g084230</name>
    <name evidence="8" type="ORF">MtrunA17_Chr2g0320231</name>
</gene>
<dbReference type="ExpressionAtlas" id="A0A072VAU2">
    <property type="expression patterns" value="differential"/>
</dbReference>
<dbReference type="EMBL" id="CM001218">
    <property type="protein sequence ID" value="KEH38867.1"/>
    <property type="molecule type" value="Genomic_DNA"/>
</dbReference>
<dbReference type="AlphaFoldDB" id="A0A072VAU2"/>
<dbReference type="InterPro" id="IPR006447">
    <property type="entry name" value="Myb_dom_plants"/>
</dbReference>
<feature type="region of interest" description="Disordered" evidence="5">
    <location>
        <begin position="1"/>
        <end position="22"/>
    </location>
</feature>
<reference evidence="9" key="3">
    <citation type="submission" date="2015-04" db="UniProtKB">
        <authorList>
            <consortium name="EnsemblPlants"/>
        </authorList>
    </citation>
    <scope>IDENTIFICATION</scope>
    <source>
        <strain evidence="9">cv. Jemalong A17</strain>
    </source>
</reference>
<dbReference type="GO" id="GO:0005634">
    <property type="term" value="C:nucleus"/>
    <property type="evidence" value="ECO:0007669"/>
    <property type="project" value="UniProtKB-SubCell"/>
</dbReference>
<dbReference type="InterPro" id="IPR046955">
    <property type="entry name" value="PHR1-like"/>
</dbReference>
<protein>
    <submittedName>
        <fullName evidence="7">Myb-like DNA-binding domain, shaqkyf class protein</fullName>
    </submittedName>
    <submittedName>
        <fullName evidence="8">Putative transcription factor MYB-HB-like family</fullName>
    </submittedName>
</protein>
<accession>A0A072VAU2</accession>
<dbReference type="Proteomes" id="UP000265566">
    <property type="component" value="Chromosome 2"/>
</dbReference>
<name>A0A072VAU2_MEDTR</name>
<dbReference type="GO" id="GO:0003700">
    <property type="term" value="F:DNA-binding transcription factor activity"/>
    <property type="evidence" value="ECO:0007669"/>
    <property type="project" value="InterPro"/>
</dbReference>
<keyword evidence="2" id="KW-0805">Transcription regulation</keyword>
<keyword evidence="7" id="KW-0238">DNA-binding</keyword>
<evidence type="ECO:0000256" key="4">
    <source>
        <dbReference type="ARBA" id="ARBA00023242"/>
    </source>
</evidence>
<dbReference type="InterPro" id="IPR017930">
    <property type="entry name" value="Myb_dom"/>
</dbReference>
<evidence type="ECO:0000256" key="1">
    <source>
        <dbReference type="ARBA" id="ARBA00004123"/>
    </source>
</evidence>
<keyword evidence="10" id="KW-1185">Reference proteome</keyword>
<reference evidence="8" key="4">
    <citation type="journal article" date="2018" name="Nat. Plants">
        <title>Whole-genome landscape of Medicago truncatula symbiotic genes.</title>
        <authorList>
            <person name="Pecrix Y."/>
            <person name="Gamas P."/>
            <person name="Carrere S."/>
        </authorList>
    </citation>
    <scope>NUCLEOTIDE SEQUENCE</scope>
    <source>
        <tissue evidence="8">Leaves</tissue>
    </source>
</reference>
<dbReference type="Gene3D" id="1.10.10.60">
    <property type="entry name" value="Homeodomain-like"/>
    <property type="match status" value="1"/>
</dbReference>
<dbReference type="KEGG" id="mtr:25487436"/>
<dbReference type="PROSITE" id="PS51294">
    <property type="entry name" value="HTH_MYB"/>
    <property type="match status" value="1"/>
</dbReference>